<reference evidence="3" key="1">
    <citation type="submission" date="2015-07" db="EMBL/GenBank/DDBJ databases">
        <authorList>
            <person name="Rodrigo-Torres Lidia"/>
            <person name="Arahal R.David."/>
        </authorList>
    </citation>
    <scope>NUCLEOTIDE SEQUENCE [LARGE SCALE GENOMIC DNA]</scope>
    <source>
        <strain evidence="3">CECT 4801</strain>
    </source>
</reference>
<dbReference type="Proteomes" id="UP000048926">
    <property type="component" value="Unassembled WGS sequence"/>
</dbReference>
<accession>A0A0M6XYV3</accession>
<dbReference type="EMBL" id="CXST01000001">
    <property type="protein sequence ID" value="CTQ41960.1"/>
    <property type="molecule type" value="Genomic_DNA"/>
</dbReference>
<sequence>MTSALPPTPSVSPQSAKAPQKQPSETESRFLQFRSILAEQYAEWRELPEEERIRHKYLEDHGLTELGLDNLSPRNRAVHEEKIAELTKQPVVSPTPYRGADAGDALSRPVITLQSVLDVHDASREAEAAEATADSKA</sequence>
<gene>
    <name evidence="2" type="ORF">LAL4801_00380</name>
</gene>
<organism evidence="2 3">
    <name type="scientific">Roseibium aggregatum</name>
    <dbReference type="NCBI Taxonomy" id="187304"/>
    <lineage>
        <taxon>Bacteria</taxon>
        <taxon>Pseudomonadati</taxon>
        <taxon>Pseudomonadota</taxon>
        <taxon>Alphaproteobacteria</taxon>
        <taxon>Hyphomicrobiales</taxon>
        <taxon>Stappiaceae</taxon>
        <taxon>Roseibium</taxon>
    </lineage>
</organism>
<feature type="compositionally biased region" description="Polar residues" evidence="1">
    <location>
        <begin position="11"/>
        <end position="25"/>
    </location>
</feature>
<feature type="compositionally biased region" description="Pro residues" evidence="1">
    <location>
        <begin position="1"/>
        <end position="10"/>
    </location>
</feature>
<keyword evidence="3" id="KW-1185">Reference proteome</keyword>
<dbReference type="RefSeq" id="WP_055653860.1">
    <property type="nucleotide sequence ID" value="NZ_CP045622.1"/>
</dbReference>
<name>A0A0M6XYV3_9HYPH</name>
<dbReference type="AlphaFoldDB" id="A0A0M6XYV3"/>
<evidence type="ECO:0000313" key="2">
    <source>
        <dbReference type="EMBL" id="CTQ41960.1"/>
    </source>
</evidence>
<protein>
    <submittedName>
        <fullName evidence="2">Uncharacterized protein</fullName>
    </submittedName>
</protein>
<evidence type="ECO:0000256" key="1">
    <source>
        <dbReference type="SAM" id="MobiDB-lite"/>
    </source>
</evidence>
<proteinExistence type="predicted"/>
<evidence type="ECO:0000313" key="3">
    <source>
        <dbReference type="Proteomes" id="UP000048926"/>
    </source>
</evidence>
<feature type="region of interest" description="Disordered" evidence="1">
    <location>
        <begin position="1"/>
        <end position="28"/>
    </location>
</feature>
<dbReference type="OrthoDB" id="8402090at2"/>
<dbReference type="STRING" id="187304.B0E33_28185"/>